<gene>
    <name evidence="3" type="ORF">C8J55DRAFT_557732</name>
</gene>
<evidence type="ECO:0000313" key="3">
    <source>
        <dbReference type="EMBL" id="KAJ4488732.1"/>
    </source>
</evidence>
<evidence type="ECO:0000256" key="2">
    <source>
        <dbReference type="SAM" id="SignalP"/>
    </source>
</evidence>
<proteinExistence type="predicted"/>
<reference evidence="3" key="1">
    <citation type="submission" date="2022-08" db="EMBL/GenBank/DDBJ databases">
        <authorList>
            <consortium name="DOE Joint Genome Institute"/>
            <person name="Min B."/>
            <person name="Riley R."/>
            <person name="Sierra-Patev S."/>
            <person name="Naranjo-Ortiz M."/>
            <person name="Looney B."/>
            <person name="Konkel Z."/>
            <person name="Slot J.C."/>
            <person name="Sakamoto Y."/>
            <person name="Steenwyk J.L."/>
            <person name="Rokas A."/>
            <person name="Carro J."/>
            <person name="Camarero S."/>
            <person name="Ferreira P."/>
            <person name="Molpeceres G."/>
            <person name="Ruiz-Duenas F.J."/>
            <person name="Serrano A."/>
            <person name="Henrissat B."/>
            <person name="Drula E."/>
            <person name="Hughes K.W."/>
            <person name="Mata J.L."/>
            <person name="Ishikawa N.K."/>
            <person name="Vargas-Isla R."/>
            <person name="Ushijima S."/>
            <person name="Smith C.A."/>
            <person name="Ahrendt S."/>
            <person name="Andreopoulos W."/>
            <person name="He G."/>
            <person name="Labutti K."/>
            <person name="Lipzen A."/>
            <person name="Ng V."/>
            <person name="Sandor L."/>
            <person name="Barry K."/>
            <person name="Martinez A.T."/>
            <person name="Xiao Y."/>
            <person name="Gibbons J.G."/>
            <person name="Terashima K."/>
            <person name="Hibbett D.S."/>
            <person name="Grigoriev I.V."/>
        </authorList>
    </citation>
    <scope>NUCLEOTIDE SEQUENCE</scope>
    <source>
        <strain evidence="3">Sp2 HRB7682 ss15</strain>
    </source>
</reference>
<comment type="caution">
    <text evidence="3">The sequence shown here is derived from an EMBL/GenBank/DDBJ whole genome shotgun (WGS) entry which is preliminary data.</text>
</comment>
<organism evidence="3 4">
    <name type="scientific">Lentinula lateritia</name>
    <dbReference type="NCBI Taxonomy" id="40482"/>
    <lineage>
        <taxon>Eukaryota</taxon>
        <taxon>Fungi</taxon>
        <taxon>Dikarya</taxon>
        <taxon>Basidiomycota</taxon>
        <taxon>Agaricomycotina</taxon>
        <taxon>Agaricomycetes</taxon>
        <taxon>Agaricomycetidae</taxon>
        <taxon>Agaricales</taxon>
        <taxon>Marasmiineae</taxon>
        <taxon>Omphalotaceae</taxon>
        <taxon>Lentinula</taxon>
    </lineage>
</organism>
<feature type="chain" id="PRO_5040791173" evidence="2">
    <location>
        <begin position="22"/>
        <end position="232"/>
    </location>
</feature>
<dbReference type="Proteomes" id="UP001150238">
    <property type="component" value="Unassembled WGS sequence"/>
</dbReference>
<evidence type="ECO:0000313" key="4">
    <source>
        <dbReference type="Proteomes" id="UP001150238"/>
    </source>
</evidence>
<accession>A0A9W9ATW6</accession>
<feature type="signal peptide" evidence="2">
    <location>
        <begin position="1"/>
        <end position="21"/>
    </location>
</feature>
<reference evidence="3" key="2">
    <citation type="journal article" date="2023" name="Proc. Natl. Acad. Sci. U.S.A.">
        <title>A global phylogenomic analysis of the shiitake genus Lentinula.</title>
        <authorList>
            <person name="Sierra-Patev S."/>
            <person name="Min B."/>
            <person name="Naranjo-Ortiz M."/>
            <person name="Looney B."/>
            <person name="Konkel Z."/>
            <person name="Slot J.C."/>
            <person name="Sakamoto Y."/>
            <person name="Steenwyk J.L."/>
            <person name="Rokas A."/>
            <person name="Carro J."/>
            <person name="Camarero S."/>
            <person name="Ferreira P."/>
            <person name="Molpeceres G."/>
            <person name="Ruiz-Duenas F.J."/>
            <person name="Serrano A."/>
            <person name="Henrissat B."/>
            <person name="Drula E."/>
            <person name="Hughes K.W."/>
            <person name="Mata J.L."/>
            <person name="Ishikawa N.K."/>
            <person name="Vargas-Isla R."/>
            <person name="Ushijima S."/>
            <person name="Smith C.A."/>
            <person name="Donoghue J."/>
            <person name="Ahrendt S."/>
            <person name="Andreopoulos W."/>
            <person name="He G."/>
            <person name="LaButti K."/>
            <person name="Lipzen A."/>
            <person name="Ng V."/>
            <person name="Riley R."/>
            <person name="Sandor L."/>
            <person name="Barry K."/>
            <person name="Martinez A.T."/>
            <person name="Xiao Y."/>
            <person name="Gibbons J.G."/>
            <person name="Terashima K."/>
            <person name="Grigoriev I.V."/>
            <person name="Hibbett D."/>
        </authorList>
    </citation>
    <scope>NUCLEOTIDE SEQUENCE</scope>
    <source>
        <strain evidence="3">Sp2 HRB7682 ss15</strain>
    </source>
</reference>
<protein>
    <submittedName>
        <fullName evidence="3">Uncharacterized protein</fullName>
    </submittedName>
</protein>
<keyword evidence="2" id="KW-0732">Signal</keyword>
<feature type="region of interest" description="Disordered" evidence="1">
    <location>
        <begin position="57"/>
        <end position="77"/>
    </location>
</feature>
<sequence>MVHAHAALVALFVFGAVFVLAVPVPEDLPSALVARTFKYGKRSSLPSSSGFSIASGLEGEERDTLSPFGSPKSPAVDRHPEPYIHSDITSKTPSGAILSQINALVQYEPLRNRLQKLLSNSHPPAKPTWNALFDILRNPHDHSTRSKCDEILNGIEKVDANTQLEIIILWINKIITEADRRELETIVGKLKEQPKEDASLDFVDDLWLKYNEELMNYKVALVHALPRGFRSP</sequence>
<dbReference type="AlphaFoldDB" id="A0A9W9ATW6"/>
<evidence type="ECO:0000256" key="1">
    <source>
        <dbReference type="SAM" id="MobiDB-lite"/>
    </source>
</evidence>
<name>A0A9W9ATW6_9AGAR</name>
<dbReference type="EMBL" id="JANVFS010000008">
    <property type="protein sequence ID" value="KAJ4488732.1"/>
    <property type="molecule type" value="Genomic_DNA"/>
</dbReference>